<evidence type="ECO:0000256" key="1">
    <source>
        <dbReference type="ARBA" id="ARBA00004240"/>
    </source>
</evidence>
<evidence type="ECO:0000313" key="10">
    <source>
        <dbReference type="EMBL" id="CAI9553746.1"/>
    </source>
</evidence>
<reference evidence="10" key="1">
    <citation type="submission" date="2023-05" db="EMBL/GenBank/DDBJ databases">
        <authorList>
            <person name="Stuckert A."/>
        </authorList>
    </citation>
    <scope>NUCLEOTIDE SEQUENCE</scope>
</reference>
<keyword evidence="11" id="KW-1185">Reference proteome</keyword>
<comment type="similarity">
    <text evidence="2">Belongs to the WD repeat SEC31 family.</text>
</comment>
<evidence type="ECO:0000256" key="2">
    <source>
        <dbReference type="ARBA" id="ARBA00009358"/>
    </source>
</evidence>
<dbReference type="PROSITE" id="PS50294">
    <property type="entry name" value="WD_REPEATS_REGION"/>
    <property type="match status" value="1"/>
</dbReference>
<keyword evidence="7" id="KW-0931">ER-Golgi transport</keyword>
<comment type="caution">
    <text evidence="10">The sequence shown here is derived from an EMBL/GenBank/DDBJ whole genome shotgun (WGS) entry which is preliminary data.</text>
</comment>
<keyword evidence="5" id="KW-0677">Repeat</keyword>
<dbReference type="PANTHER" id="PTHR13923">
    <property type="entry name" value="SEC31-RELATED PROTEIN"/>
    <property type="match status" value="1"/>
</dbReference>
<feature type="non-terminal residue" evidence="10">
    <location>
        <position position="146"/>
    </location>
</feature>
<evidence type="ECO:0000256" key="9">
    <source>
        <dbReference type="PROSITE-ProRule" id="PRU00221"/>
    </source>
</evidence>
<comment type="subcellular location">
    <subcellularLocation>
        <location evidence="1">Endoplasmic reticulum</location>
    </subcellularLocation>
</comment>
<dbReference type="InterPro" id="IPR015943">
    <property type="entry name" value="WD40/YVTN_repeat-like_dom_sf"/>
</dbReference>
<sequence>MKLKEIERSAVQAWSPANQHPVYLATGTSAQQLDASFNTNAALEIFEVDFGDPFPDLKLKGVYLASSRFHKIIWGSFEPGSSGVIVGGGDNGEITLYSASQILASGKEPVIGKSGKHTGPVRALDLNTFQSNLLASGANDSEVFIW</sequence>
<dbReference type="PROSITE" id="PS50082">
    <property type="entry name" value="WD_REPEATS_2"/>
    <property type="match status" value="1"/>
</dbReference>
<evidence type="ECO:0000256" key="5">
    <source>
        <dbReference type="ARBA" id="ARBA00022737"/>
    </source>
</evidence>
<dbReference type="Proteomes" id="UP001162483">
    <property type="component" value="Unassembled WGS sequence"/>
</dbReference>
<accession>A0ABN9C207</accession>
<dbReference type="SUPFAM" id="SSF50978">
    <property type="entry name" value="WD40 repeat-like"/>
    <property type="match status" value="1"/>
</dbReference>
<dbReference type="InterPro" id="IPR001680">
    <property type="entry name" value="WD40_rpt"/>
</dbReference>
<evidence type="ECO:0000313" key="11">
    <source>
        <dbReference type="Proteomes" id="UP001162483"/>
    </source>
</evidence>
<feature type="repeat" description="WD" evidence="9">
    <location>
        <begin position="114"/>
        <end position="146"/>
    </location>
</feature>
<evidence type="ECO:0000256" key="8">
    <source>
        <dbReference type="ARBA" id="ARBA00022927"/>
    </source>
</evidence>
<dbReference type="InterPro" id="IPR036322">
    <property type="entry name" value="WD40_repeat_dom_sf"/>
</dbReference>
<dbReference type="InterPro" id="IPR040251">
    <property type="entry name" value="SEC31-like"/>
</dbReference>
<dbReference type="Gene3D" id="2.130.10.10">
    <property type="entry name" value="YVTN repeat-like/Quinoprotein amine dehydrogenase"/>
    <property type="match status" value="1"/>
</dbReference>
<dbReference type="EMBL" id="CATNWA010007303">
    <property type="protein sequence ID" value="CAI9553746.1"/>
    <property type="molecule type" value="Genomic_DNA"/>
</dbReference>
<dbReference type="PANTHER" id="PTHR13923:SF22">
    <property type="entry name" value="PROTEIN TRANSPORT PROTEIN SEC31B"/>
    <property type="match status" value="1"/>
</dbReference>
<keyword evidence="8" id="KW-0653">Protein transport</keyword>
<keyword evidence="6" id="KW-0256">Endoplasmic reticulum</keyword>
<evidence type="ECO:0000256" key="3">
    <source>
        <dbReference type="ARBA" id="ARBA00022448"/>
    </source>
</evidence>
<evidence type="ECO:0000256" key="6">
    <source>
        <dbReference type="ARBA" id="ARBA00022824"/>
    </source>
</evidence>
<keyword evidence="4 9" id="KW-0853">WD repeat</keyword>
<evidence type="ECO:0000256" key="4">
    <source>
        <dbReference type="ARBA" id="ARBA00022574"/>
    </source>
</evidence>
<proteinExistence type="inferred from homology"/>
<name>A0ABN9C207_9NEOB</name>
<keyword evidence="3" id="KW-0813">Transport</keyword>
<organism evidence="10 11">
    <name type="scientific">Staurois parvus</name>
    <dbReference type="NCBI Taxonomy" id="386267"/>
    <lineage>
        <taxon>Eukaryota</taxon>
        <taxon>Metazoa</taxon>
        <taxon>Chordata</taxon>
        <taxon>Craniata</taxon>
        <taxon>Vertebrata</taxon>
        <taxon>Euteleostomi</taxon>
        <taxon>Amphibia</taxon>
        <taxon>Batrachia</taxon>
        <taxon>Anura</taxon>
        <taxon>Neobatrachia</taxon>
        <taxon>Ranoidea</taxon>
        <taxon>Ranidae</taxon>
        <taxon>Staurois</taxon>
    </lineage>
</organism>
<protein>
    <submittedName>
        <fullName evidence="10">Uncharacterized protein</fullName>
    </submittedName>
</protein>
<evidence type="ECO:0000256" key="7">
    <source>
        <dbReference type="ARBA" id="ARBA00022892"/>
    </source>
</evidence>
<gene>
    <name evidence="10" type="ORF">SPARVUS_LOCUS4092725</name>
</gene>